<accession>A0A7W7PZJ7</accession>
<dbReference type="InterPro" id="IPR011051">
    <property type="entry name" value="RmlC_Cupin_sf"/>
</dbReference>
<feature type="domain" description="Cupin type-2" evidence="1">
    <location>
        <begin position="45"/>
        <end position="113"/>
    </location>
</feature>
<keyword evidence="3" id="KW-1185">Reference proteome</keyword>
<dbReference type="InterPro" id="IPR014710">
    <property type="entry name" value="RmlC-like_jellyroll"/>
</dbReference>
<evidence type="ECO:0000313" key="2">
    <source>
        <dbReference type="EMBL" id="MBB4904144.1"/>
    </source>
</evidence>
<keyword evidence="2" id="KW-0560">Oxidoreductase</keyword>
<dbReference type="InterPro" id="IPR053146">
    <property type="entry name" value="QDO-like"/>
</dbReference>
<evidence type="ECO:0000259" key="1">
    <source>
        <dbReference type="Pfam" id="PF07883"/>
    </source>
</evidence>
<dbReference type="InterPro" id="IPR013096">
    <property type="entry name" value="Cupin_2"/>
</dbReference>
<organism evidence="2 3">
    <name type="scientific">Actinophytocola algeriensis</name>
    <dbReference type="NCBI Taxonomy" id="1768010"/>
    <lineage>
        <taxon>Bacteria</taxon>
        <taxon>Bacillati</taxon>
        <taxon>Actinomycetota</taxon>
        <taxon>Actinomycetes</taxon>
        <taxon>Pseudonocardiales</taxon>
        <taxon>Pseudonocardiaceae</taxon>
    </lineage>
</organism>
<proteinExistence type="predicted"/>
<evidence type="ECO:0000313" key="3">
    <source>
        <dbReference type="Proteomes" id="UP000520767"/>
    </source>
</evidence>
<dbReference type="RefSeq" id="WP_221463251.1">
    <property type="nucleotide sequence ID" value="NZ_JACHJQ010000001.1"/>
</dbReference>
<sequence>MSFSGEVSATYRKADTPPELAGARTTGRFLATGALTGGHFGLFQWDMAPQAGGPGAHFHKTFSESFYVLDGTVRLYDGERWVNAEKGDYLYVPENGVHAFRNDTDEPASMLILFAPGPPREEYFLEAAEIARSGRQLSQEERTEFLARHDQYMV</sequence>
<dbReference type="Proteomes" id="UP000520767">
    <property type="component" value="Unassembled WGS sequence"/>
</dbReference>
<dbReference type="Gene3D" id="2.60.120.10">
    <property type="entry name" value="Jelly Rolls"/>
    <property type="match status" value="1"/>
</dbReference>
<protein>
    <submittedName>
        <fullName evidence="2">Quercetin dioxygenase-like cupin family protein</fullName>
    </submittedName>
</protein>
<name>A0A7W7PZJ7_9PSEU</name>
<keyword evidence="2" id="KW-0223">Dioxygenase</keyword>
<dbReference type="Pfam" id="PF07883">
    <property type="entry name" value="Cupin_2"/>
    <property type="match status" value="1"/>
</dbReference>
<reference evidence="2 3" key="1">
    <citation type="submission" date="2020-08" db="EMBL/GenBank/DDBJ databases">
        <title>Genomic Encyclopedia of Type Strains, Phase III (KMG-III): the genomes of soil and plant-associated and newly described type strains.</title>
        <authorList>
            <person name="Whitman W."/>
        </authorList>
    </citation>
    <scope>NUCLEOTIDE SEQUENCE [LARGE SCALE GENOMIC DNA]</scope>
    <source>
        <strain evidence="2 3">CECT 8960</strain>
    </source>
</reference>
<dbReference type="AlphaFoldDB" id="A0A7W7PZJ7"/>
<gene>
    <name evidence="2" type="ORF">FHR82_000354</name>
</gene>
<dbReference type="SUPFAM" id="SSF51182">
    <property type="entry name" value="RmlC-like cupins"/>
    <property type="match status" value="1"/>
</dbReference>
<dbReference type="GO" id="GO:0051213">
    <property type="term" value="F:dioxygenase activity"/>
    <property type="evidence" value="ECO:0007669"/>
    <property type="project" value="UniProtKB-KW"/>
</dbReference>
<comment type="caution">
    <text evidence="2">The sequence shown here is derived from an EMBL/GenBank/DDBJ whole genome shotgun (WGS) entry which is preliminary data.</text>
</comment>
<dbReference type="PANTHER" id="PTHR36440">
    <property type="entry name" value="PUTATIVE (AFU_ORTHOLOGUE AFUA_8G07350)-RELATED"/>
    <property type="match status" value="1"/>
</dbReference>
<dbReference type="PANTHER" id="PTHR36440:SF1">
    <property type="entry name" value="PUTATIVE (AFU_ORTHOLOGUE AFUA_8G07350)-RELATED"/>
    <property type="match status" value="1"/>
</dbReference>
<dbReference type="EMBL" id="JACHJQ010000001">
    <property type="protein sequence ID" value="MBB4904144.1"/>
    <property type="molecule type" value="Genomic_DNA"/>
</dbReference>